<comment type="caution">
    <text evidence="1">The sequence shown here is derived from an EMBL/GenBank/DDBJ whole genome shotgun (WGS) entry which is preliminary data.</text>
</comment>
<evidence type="ECO:0000313" key="2">
    <source>
        <dbReference type="Proteomes" id="UP001064048"/>
    </source>
</evidence>
<reference evidence="1 2" key="1">
    <citation type="journal article" date="2022" name="Genome Biol. Evol.">
        <title>The Spruce Budworm Genome: Reconstructing the Evolutionary History of Antifreeze Proteins.</title>
        <authorList>
            <person name="Beliveau C."/>
            <person name="Gagne P."/>
            <person name="Picq S."/>
            <person name="Vernygora O."/>
            <person name="Keeling C.I."/>
            <person name="Pinkney K."/>
            <person name="Doucet D."/>
            <person name="Wen F."/>
            <person name="Johnston J.S."/>
            <person name="Maaroufi H."/>
            <person name="Boyle B."/>
            <person name="Laroche J."/>
            <person name="Dewar K."/>
            <person name="Juretic N."/>
            <person name="Blackburn G."/>
            <person name="Nisole A."/>
            <person name="Brunet B."/>
            <person name="Brandao M."/>
            <person name="Lumley L."/>
            <person name="Duan J."/>
            <person name="Quan G."/>
            <person name="Lucarotti C.J."/>
            <person name="Roe A.D."/>
            <person name="Sperling F.A.H."/>
            <person name="Levesque R.C."/>
            <person name="Cusson M."/>
        </authorList>
    </citation>
    <scope>NUCLEOTIDE SEQUENCE [LARGE SCALE GENOMIC DNA]</scope>
    <source>
        <strain evidence="1">Glfc:IPQL:Cfum</strain>
    </source>
</reference>
<accession>A0ACC0K4M1</accession>
<keyword evidence="2" id="KW-1185">Reference proteome</keyword>
<evidence type="ECO:0000313" key="1">
    <source>
        <dbReference type="EMBL" id="KAI8431367.1"/>
    </source>
</evidence>
<protein>
    <submittedName>
        <fullName evidence="1">Uncharacterized protein</fullName>
    </submittedName>
</protein>
<gene>
    <name evidence="1" type="ORF">MSG28_015903</name>
</gene>
<name>A0ACC0K4M1_CHOFU</name>
<proteinExistence type="predicted"/>
<sequence>MTELKPLTTLNCKQQVVRAVRFNVDGTYCLTCGADKKIKLWNPQRQLLLKTYGGHANEVLDAAGSCDSSQIISCSADKSVILWDVTTGQPLRRYRGHASSVTRVKYNEESTMAISGSVDNTVAFWDVLSRRQEPVQVLKDAKDTITSIQITDYEVVTCSVDSHVRRYDLRVGKMVSDFIGHIITFGSLTHDGQCYILSCADSSVKLFDKDSGELLNTFTGHESKDYLLENAVNAKDSHIISGSATGEVFFWDLISSKVTSKLVHKLNKPIVSLSHHPTEDYLLTACEDEVILWGFSMGKNGESNSNKCCSVPQCKSRYTNEISLFFFPKDEAMRKRWTDATKIEKRVTQDMQVCSRHFVKNDYILSGVAKVRRLKKTAVPTQNLPWQFPNKRNNCHSA</sequence>
<dbReference type="EMBL" id="CM046130">
    <property type="protein sequence ID" value="KAI8431367.1"/>
    <property type="molecule type" value="Genomic_DNA"/>
</dbReference>
<organism evidence="1 2">
    <name type="scientific">Choristoneura fumiferana</name>
    <name type="common">Spruce budworm moth</name>
    <name type="synonym">Archips fumiferana</name>
    <dbReference type="NCBI Taxonomy" id="7141"/>
    <lineage>
        <taxon>Eukaryota</taxon>
        <taxon>Metazoa</taxon>
        <taxon>Ecdysozoa</taxon>
        <taxon>Arthropoda</taxon>
        <taxon>Hexapoda</taxon>
        <taxon>Insecta</taxon>
        <taxon>Pterygota</taxon>
        <taxon>Neoptera</taxon>
        <taxon>Endopterygota</taxon>
        <taxon>Lepidoptera</taxon>
        <taxon>Glossata</taxon>
        <taxon>Ditrysia</taxon>
        <taxon>Tortricoidea</taxon>
        <taxon>Tortricidae</taxon>
        <taxon>Tortricinae</taxon>
        <taxon>Choristoneura</taxon>
    </lineage>
</organism>
<dbReference type="Proteomes" id="UP001064048">
    <property type="component" value="Chromosome 30"/>
</dbReference>